<proteinExistence type="predicted"/>
<evidence type="ECO:0000313" key="3">
    <source>
        <dbReference type="Proteomes" id="UP000093795"/>
    </source>
</evidence>
<accession>A0A1A3C429</accession>
<name>A0A1A3C429_MYCAS</name>
<reference evidence="2 3" key="1">
    <citation type="submission" date="2016-06" db="EMBL/GenBank/DDBJ databases">
        <authorList>
            <person name="Kjaerup R.B."/>
            <person name="Dalgaard T.S."/>
            <person name="Juul-Madsen H.R."/>
        </authorList>
    </citation>
    <scope>NUCLEOTIDE SEQUENCE [LARGE SCALE GENOMIC DNA]</scope>
    <source>
        <strain evidence="2 3">1081914.2</strain>
    </source>
</reference>
<dbReference type="RefSeq" id="WP_007170753.1">
    <property type="nucleotide sequence ID" value="NZ_LZKQ01000184.1"/>
</dbReference>
<feature type="compositionally biased region" description="Basic residues" evidence="1">
    <location>
        <begin position="193"/>
        <end position="207"/>
    </location>
</feature>
<organism evidence="2 3">
    <name type="scientific">Mycobacterium asiaticum</name>
    <dbReference type="NCBI Taxonomy" id="1790"/>
    <lineage>
        <taxon>Bacteria</taxon>
        <taxon>Bacillati</taxon>
        <taxon>Actinomycetota</taxon>
        <taxon>Actinomycetes</taxon>
        <taxon>Mycobacteriales</taxon>
        <taxon>Mycobacteriaceae</taxon>
        <taxon>Mycobacterium</taxon>
    </lineage>
</organism>
<evidence type="ECO:0000313" key="2">
    <source>
        <dbReference type="EMBL" id="OBI81864.1"/>
    </source>
</evidence>
<dbReference type="Proteomes" id="UP000093795">
    <property type="component" value="Unassembled WGS sequence"/>
</dbReference>
<protein>
    <submittedName>
        <fullName evidence="2">Plasmid replication protein</fullName>
    </submittedName>
</protein>
<dbReference type="AlphaFoldDB" id="A0A1A3C429"/>
<dbReference type="EMBL" id="LZKQ01000184">
    <property type="protein sequence ID" value="OBI81864.1"/>
    <property type="molecule type" value="Genomic_DNA"/>
</dbReference>
<dbReference type="OrthoDB" id="4464504at2"/>
<evidence type="ECO:0000256" key="1">
    <source>
        <dbReference type="SAM" id="MobiDB-lite"/>
    </source>
</evidence>
<feature type="region of interest" description="Disordered" evidence="1">
    <location>
        <begin position="192"/>
        <end position="214"/>
    </location>
</feature>
<comment type="caution">
    <text evidence="2">The sequence shown here is derived from an EMBL/GenBank/DDBJ whole genome shotgun (WGS) entry which is preliminary data.</text>
</comment>
<gene>
    <name evidence="2" type="ORF">A9X01_22820</name>
</gene>
<sequence length="395" mass="42916">MVAIRRGRRLRGGDLPPASMFVNLELEDDAYAGVPCWSGGPARWAHVTVAVAYDLHYPEIRPRMCNGGIAKRTLIVIAAAMAHYADRDTGRNCRPTNTQLHHDTGYNERTIQRAHECLRLLGVATEVLRGRQRTYTERMASWRMGDHHRGWASVWVLHDNAQLNRAINSLSPHPARSQVTTTTSPGERLVTTRGRHQGARHSGAARRRASDPGGRRLAVTWRADPHAPPWAHRFTPASWAAMLAAPAAAGWTPRDLNQLITDWLGVGRRIPDSPARPIGLLGAILAWHGTDNLAERPAAADLAREAEELAAGQTRRAAVAAEHAAYLAARDQGQAALAGAGRAAARAEAVRLSRRAAERRTAAAAADAAALDLAVRRARFSASRHDGCVDDDGRV</sequence>